<dbReference type="InterPro" id="IPR047678">
    <property type="entry name" value="YjiM-like"/>
</dbReference>
<evidence type="ECO:0000256" key="1">
    <source>
        <dbReference type="ARBA" id="ARBA00001966"/>
    </source>
</evidence>
<dbReference type="PANTHER" id="PTHR30548">
    <property type="entry name" value="2-HYDROXYGLUTARYL-COA DEHYDRATASE, D-COMPONENT-RELATED"/>
    <property type="match status" value="1"/>
</dbReference>
<sequence length="423" mass="47991">MTDYRKMWSDLGMDLEKHDRLTSALPLVYEEVYLQQKDRPQAMEYFDLVVAEIHSLRIAELVEHRRRGGKVCGAFCVFVPVEIVRAAGAIAVGLCGGSQFWIPDGEKVLPRNLCPLIKASLGARLSGTCPYFQSCDLLIGETTCDGKKKAWEVLGEFAPVYVMDLPQMKRPQDLAAWRKEIELFLARMEELTGCRVTPERLAEEIRLQNRLRRALERLYRARKADPVPVSGKDVLLVTQVSFYDDPSRFIEKTEAVAAEAEERIASGRGVFPSGAPRILVTGTPMAIPNWKLHHIIETAGAVVVCEETCTGTRFFEHQVDESRQTLEEQLQALAERYLKINCSCFTPNPGRIDDILRLVEEYRADGVIYYNLQFCHGYAVEYYAVEKALKARGIPVMKVETDYSEEDAGQLRTRVEAFLEMLR</sequence>
<evidence type="ECO:0000313" key="5">
    <source>
        <dbReference type="EMBL" id="SHF00982.1"/>
    </source>
</evidence>
<comment type="cofactor">
    <cofactor evidence="1">
        <name>[4Fe-4S] cluster</name>
        <dbReference type="ChEBI" id="CHEBI:49883"/>
    </cofactor>
</comment>
<dbReference type="OrthoDB" id="9810278at2"/>
<dbReference type="NCBIfam" id="NF040772">
    <property type="entry name" value="double_cubane"/>
    <property type="match status" value="1"/>
</dbReference>
<dbReference type="Gene3D" id="3.40.50.11890">
    <property type="match status" value="1"/>
</dbReference>
<dbReference type="Gene3D" id="1.20.1270.370">
    <property type="match status" value="1"/>
</dbReference>
<organism evidence="5 6">
    <name type="scientific">Desulfofundulus australicus DSM 11792</name>
    <dbReference type="NCBI Taxonomy" id="1121425"/>
    <lineage>
        <taxon>Bacteria</taxon>
        <taxon>Bacillati</taxon>
        <taxon>Bacillota</taxon>
        <taxon>Clostridia</taxon>
        <taxon>Eubacteriales</taxon>
        <taxon>Peptococcaceae</taxon>
        <taxon>Desulfofundulus</taxon>
    </lineage>
</organism>
<dbReference type="GO" id="GO:0016836">
    <property type="term" value="F:hydro-lyase activity"/>
    <property type="evidence" value="ECO:0007669"/>
    <property type="project" value="UniProtKB-ARBA"/>
</dbReference>
<evidence type="ECO:0000313" key="6">
    <source>
        <dbReference type="Proteomes" id="UP000184196"/>
    </source>
</evidence>
<evidence type="ECO:0000256" key="3">
    <source>
        <dbReference type="ARBA" id="ARBA00023014"/>
    </source>
</evidence>
<dbReference type="Pfam" id="PF06050">
    <property type="entry name" value="HGD-D"/>
    <property type="match status" value="1"/>
</dbReference>
<reference evidence="6" key="1">
    <citation type="submission" date="2016-11" db="EMBL/GenBank/DDBJ databases">
        <authorList>
            <person name="Varghese N."/>
            <person name="Submissions S."/>
        </authorList>
    </citation>
    <scope>NUCLEOTIDE SEQUENCE [LARGE SCALE GENOMIC DNA]</scope>
    <source>
        <strain evidence="6">DSM 11792</strain>
    </source>
</reference>
<keyword evidence="3" id="KW-0411">Iron-sulfur</keyword>
<keyword evidence="3" id="KW-0479">Metal-binding</keyword>
<dbReference type="AlphaFoldDB" id="A0A1M4Y6A2"/>
<dbReference type="PANTHER" id="PTHR30548:SF1">
    <property type="entry name" value="DEHYDRATASE SUBUNIT MJ0007-RELATED"/>
    <property type="match status" value="1"/>
</dbReference>
<keyword evidence="3" id="KW-0408">Iron</keyword>
<dbReference type="GO" id="GO:0051536">
    <property type="term" value="F:iron-sulfur cluster binding"/>
    <property type="evidence" value="ECO:0007669"/>
    <property type="project" value="UniProtKB-KW"/>
</dbReference>
<gene>
    <name evidence="5" type="ORF">SAMN02745218_01250</name>
</gene>
<accession>A0A1M4Y6A2</accession>
<evidence type="ECO:0000256" key="4">
    <source>
        <dbReference type="SAM" id="Coils"/>
    </source>
</evidence>
<feature type="coiled-coil region" evidence="4">
    <location>
        <begin position="316"/>
        <end position="343"/>
    </location>
</feature>
<evidence type="ECO:0000256" key="2">
    <source>
        <dbReference type="ARBA" id="ARBA00005806"/>
    </source>
</evidence>
<name>A0A1M4Y6A2_9FIRM</name>
<keyword evidence="4" id="KW-0175">Coiled coil</keyword>
<comment type="similarity">
    <text evidence="2">Belongs to the FldB/FldC dehydratase alpha/beta subunit family.</text>
</comment>
<dbReference type="InterPro" id="IPR010327">
    <property type="entry name" value="FldB/FldC_alpha/beta"/>
</dbReference>
<dbReference type="Proteomes" id="UP000184196">
    <property type="component" value="Unassembled WGS sequence"/>
</dbReference>
<proteinExistence type="inferred from homology"/>
<keyword evidence="6" id="KW-1185">Reference proteome</keyword>
<dbReference type="Gene3D" id="3.40.50.11900">
    <property type="match status" value="1"/>
</dbReference>
<dbReference type="RefSeq" id="WP_073164241.1">
    <property type="nucleotide sequence ID" value="NZ_FQUW01000013.1"/>
</dbReference>
<protein>
    <submittedName>
        <fullName evidence="5">Benzoyl-CoA reductase/2-hydroxyglutaryl-CoA dehydratase subunit, BcrC/BadD/HgdB</fullName>
    </submittedName>
</protein>
<dbReference type="EMBL" id="FQUW01000013">
    <property type="protein sequence ID" value="SHF00982.1"/>
    <property type="molecule type" value="Genomic_DNA"/>
</dbReference>